<accession>A0A8D0DKL8</accession>
<evidence type="ECO:0000313" key="6">
    <source>
        <dbReference type="Proteomes" id="UP000694421"/>
    </source>
</evidence>
<dbReference type="AlphaFoldDB" id="A0A8D0DKL8"/>
<organism evidence="5 6">
    <name type="scientific">Salvator merianae</name>
    <name type="common">Argentine black and white tegu</name>
    <name type="synonym">Tupinambis merianae</name>
    <dbReference type="NCBI Taxonomy" id="96440"/>
    <lineage>
        <taxon>Eukaryota</taxon>
        <taxon>Metazoa</taxon>
        <taxon>Chordata</taxon>
        <taxon>Craniata</taxon>
        <taxon>Vertebrata</taxon>
        <taxon>Euteleostomi</taxon>
        <taxon>Lepidosauria</taxon>
        <taxon>Squamata</taxon>
        <taxon>Bifurcata</taxon>
        <taxon>Unidentata</taxon>
        <taxon>Episquamata</taxon>
        <taxon>Laterata</taxon>
        <taxon>Teiioidea</taxon>
        <taxon>Teiidae</taxon>
        <taxon>Salvator</taxon>
    </lineage>
</organism>
<dbReference type="PANTHER" id="PTHR24103">
    <property type="entry name" value="E3 UBIQUITIN-PROTEIN LIGASE TRIM"/>
    <property type="match status" value="1"/>
</dbReference>
<dbReference type="InterPro" id="IPR001870">
    <property type="entry name" value="B30.2/SPRY"/>
</dbReference>
<dbReference type="PROSITE" id="PS50188">
    <property type="entry name" value="B302_SPRY"/>
    <property type="match status" value="1"/>
</dbReference>
<dbReference type="OMA" id="YILNTEH"/>
<dbReference type="InterPro" id="IPR013320">
    <property type="entry name" value="ConA-like_dom_sf"/>
</dbReference>
<dbReference type="Ensembl" id="ENSSMRT00000012854.1">
    <property type="protein sequence ID" value="ENSSMRP00000011042.1"/>
    <property type="gene ID" value="ENSSMRG00000008697.1"/>
</dbReference>
<dbReference type="GeneTree" id="ENSGT01030000234669"/>
<dbReference type="InterPro" id="IPR043136">
    <property type="entry name" value="B30.2/SPRY_sf"/>
</dbReference>
<sequence length="250" mass="28356">NIQEHLQILHMPLPEHYNPIENAFYFHGLETLVEMKPVDWGGKSNVNSFPTETDIILFCFALPVGFFSPAVSVTLDPDTAHPCLFISEDRRSVKREESSQRLPFKPGRFDTMWCVLGCEKFMAGRHCWDVELKENQAGWVVGVARESVKRTGIINFSPEEGVWAIQCCFYKTDNPPRFQVSSLTSPLQTIISRSWKLSIIRVSLDYEVGCVAFSDVCSSRSIFTFSSACFAGERVCPFFRVFHGSTLKCC</sequence>
<name>A0A8D0DKL8_SALMN</name>
<dbReference type="Pfam" id="PF13765">
    <property type="entry name" value="PRY"/>
    <property type="match status" value="1"/>
</dbReference>
<dbReference type="Pfam" id="PF00622">
    <property type="entry name" value="SPRY"/>
    <property type="match status" value="1"/>
</dbReference>
<dbReference type="SUPFAM" id="SSF49899">
    <property type="entry name" value="Concanavalin A-like lectins/glucanases"/>
    <property type="match status" value="1"/>
</dbReference>
<dbReference type="InterPro" id="IPR050143">
    <property type="entry name" value="TRIM/RBCC"/>
</dbReference>
<dbReference type="InterPro" id="IPR003879">
    <property type="entry name" value="Butyrophylin_SPRY"/>
</dbReference>
<evidence type="ECO:0000256" key="1">
    <source>
        <dbReference type="ARBA" id="ARBA00009651"/>
    </source>
</evidence>
<keyword evidence="6" id="KW-1185">Reference proteome</keyword>
<dbReference type="FunFam" id="2.60.120.920:FF:000004">
    <property type="entry name" value="Butyrophilin subfamily 1 member A1"/>
    <property type="match status" value="1"/>
</dbReference>
<dbReference type="Gene3D" id="2.60.120.920">
    <property type="match status" value="1"/>
</dbReference>
<dbReference type="CDD" id="cd12888">
    <property type="entry name" value="SPRY_PRY_TRIM7_like"/>
    <property type="match status" value="1"/>
</dbReference>
<keyword evidence="2" id="KW-0528">Neurotoxin</keyword>
<dbReference type="SMART" id="SM00589">
    <property type="entry name" value="PRY"/>
    <property type="match status" value="1"/>
</dbReference>
<feature type="domain" description="B30.2/SPRY" evidence="4">
    <location>
        <begin position="53"/>
        <end position="250"/>
    </location>
</feature>
<reference evidence="5" key="2">
    <citation type="submission" date="2025-09" db="UniProtKB">
        <authorList>
            <consortium name="Ensembl"/>
        </authorList>
    </citation>
    <scope>IDENTIFICATION</scope>
</reference>
<reference evidence="5" key="1">
    <citation type="submission" date="2025-08" db="UniProtKB">
        <authorList>
            <consortium name="Ensembl"/>
        </authorList>
    </citation>
    <scope>IDENTIFICATION</scope>
</reference>
<evidence type="ECO:0000256" key="2">
    <source>
        <dbReference type="ARBA" id="ARBA00022699"/>
    </source>
</evidence>
<keyword evidence="2" id="KW-0800">Toxin</keyword>
<proteinExistence type="inferred from homology"/>
<comment type="function">
    <text evidence="3">Neurotoxin that produces dose-dependent hypolocomotion and hyperalgesia in mice. May directly act on the central nervous system, as it is 6500-fold more potent when administered intracerebroventricularly than intraperitoneal.</text>
</comment>
<evidence type="ECO:0000313" key="5">
    <source>
        <dbReference type="Ensembl" id="ENSSMRP00000011042.1"/>
    </source>
</evidence>
<evidence type="ECO:0000259" key="4">
    <source>
        <dbReference type="PROSITE" id="PS50188"/>
    </source>
</evidence>
<dbReference type="PRINTS" id="PR01407">
    <property type="entry name" value="BUTYPHLNCDUF"/>
</dbReference>
<protein>
    <recommendedName>
        <fullName evidence="4">B30.2/SPRY domain-containing protein</fullName>
    </recommendedName>
</protein>
<dbReference type="InterPro" id="IPR003877">
    <property type="entry name" value="SPRY_dom"/>
</dbReference>
<comment type="similarity">
    <text evidence="1">Belongs to the ohanin/vespryn family.</text>
</comment>
<dbReference type="Proteomes" id="UP000694421">
    <property type="component" value="Unplaced"/>
</dbReference>
<evidence type="ECO:0000256" key="3">
    <source>
        <dbReference type="ARBA" id="ARBA00034460"/>
    </source>
</evidence>
<dbReference type="InterPro" id="IPR006574">
    <property type="entry name" value="PRY"/>
</dbReference>